<accession>J9BA52</accession>
<dbReference type="AlphaFoldDB" id="J9BA52"/>
<dbReference type="Proteomes" id="UP000004810">
    <property type="component" value="Unassembled WGS sequence"/>
</dbReference>
<protein>
    <submittedName>
        <fullName evidence="2">Uncharacterized protein</fullName>
    </submittedName>
</protein>
<proteinExistence type="predicted"/>
<sequence>MCKNICILKKCDYQLARCSSLRRNSMTGVMLTRRKSSIVIQQQQQLQQQQQQLQQHQQQLQQLQISVGTERGVTNDSAAVLSEMLNIDSSASKQHTNESLPKIFFLMMQWDSECIGESNMDKCKMDPQLKTREIV</sequence>
<evidence type="ECO:0000313" key="3">
    <source>
        <dbReference type="Proteomes" id="UP000004810"/>
    </source>
</evidence>
<feature type="coiled-coil region" evidence="1">
    <location>
        <begin position="39"/>
        <end position="66"/>
    </location>
</feature>
<gene>
    <name evidence="2" type="ORF">WUBG_05116</name>
</gene>
<evidence type="ECO:0000313" key="2">
    <source>
        <dbReference type="EMBL" id="EJW83975.1"/>
    </source>
</evidence>
<comment type="caution">
    <text evidence="2">The sequence shown here is derived from an EMBL/GenBank/DDBJ whole genome shotgun (WGS) entry which is preliminary data.</text>
</comment>
<keyword evidence="1" id="KW-0175">Coiled coil</keyword>
<evidence type="ECO:0000256" key="1">
    <source>
        <dbReference type="SAM" id="Coils"/>
    </source>
</evidence>
<reference evidence="3" key="1">
    <citation type="submission" date="2012-08" db="EMBL/GenBank/DDBJ databases">
        <title>The Genome Sequence of Wuchereria bancrofti.</title>
        <authorList>
            <person name="Nutman T.B."/>
            <person name="Fink D.L."/>
            <person name="Russ C."/>
            <person name="Young S."/>
            <person name="Zeng Q."/>
            <person name="Koehrsen M."/>
            <person name="Alvarado L."/>
            <person name="Berlin A."/>
            <person name="Chapman S.B."/>
            <person name="Chen Z."/>
            <person name="Freedman E."/>
            <person name="Gellesch M."/>
            <person name="Goldberg J."/>
            <person name="Griggs A."/>
            <person name="Gujja S."/>
            <person name="Heilman E.R."/>
            <person name="Heiman D."/>
            <person name="Hepburn T."/>
            <person name="Howarth C."/>
            <person name="Jen D."/>
            <person name="Larson L."/>
            <person name="Lewis B."/>
            <person name="Mehta T."/>
            <person name="Park D."/>
            <person name="Pearson M."/>
            <person name="Roberts A."/>
            <person name="Saif S."/>
            <person name="Shea T."/>
            <person name="Shenoy N."/>
            <person name="Sisk P."/>
            <person name="Stolte C."/>
            <person name="Sykes S."/>
            <person name="Walk T."/>
            <person name="White J."/>
            <person name="Yandava C."/>
            <person name="Haas B."/>
            <person name="Henn M.R."/>
            <person name="Nusbaum C."/>
            <person name="Birren B."/>
        </authorList>
    </citation>
    <scope>NUCLEOTIDE SEQUENCE [LARGE SCALE GENOMIC DNA]</scope>
    <source>
        <strain evidence="3">NA</strain>
    </source>
</reference>
<dbReference type="EMBL" id="ADBV01001892">
    <property type="protein sequence ID" value="EJW83975.1"/>
    <property type="molecule type" value="Genomic_DNA"/>
</dbReference>
<name>J9BA52_WUCBA</name>
<organism evidence="2 3">
    <name type="scientific">Wuchereria bancrofti</name>
    <dbReference type="NCBI Taxonomy" id="6293"/>
    <lineage>
        <taxon>Eukaryota</taxon>
        <taxon>Metazoa</taxon>
        <taxon>Ecdysozoa</taxon>
        <taxon>Nematoda</taxon>
        <taxon>Chromadorea</taxon>
        <taxon>Rhabditida</taxon>
        <taxon>Spirurina</taxon>
        <taxon>Spiruromorpha</taxon>
        <taxon>Filarioidea</taxon>
        <taxon>Onchocercidae</taxon>
        <taxon>Wuchereria</taxon>
    </lineage>
</organism>